<proteinExistence type="predicted"/>
<name>A0A183DB94_9BILA</name>
<reference evidence="1" key="1">
    <citation type="submission" date="2016-06" db="UniProtKB">
        <authorList>
            <consortium name="WormBaseParasite"/>
        </authorList>
    </citation>
    <scope>IDENTIFICATION</scope>
</reference>
<sequence length="133" mass="14878">LFSYKIRSEDEKIAEILYAMFLRNKADPNAELQEGETIHVFSMNGKEAIVVRCGPAKVHYGIYDTNPKSTLKSIYLSRSSMTEVKGLTNCQRADFDAANAKLIIYIDAEKAIQFPVARNLTASTETLQISKVV</sequence>
<protein>
    <submittedName>
        <fullName evidence="1">TOBE domain-containing protein</fullName>
    </submittedName>
</protein>
<organism evidence="1">
    <name type="scientific">Gongylonema pulchrum</name>
    <dbReference type="NCBI Taxonomy" id="637853"/>
    <lineage>
        <taxon>Eukaryota</taxon>
        <taxon>Metazoa</taxon>
        <taxon>Ecdysozoa</taxon>
        <taxon>Nematoda</taxon>
        <taxon>Chromadorea</taxon>
        <taxon>Rhabditida</taxon>
        <taxon>Spirurina</taxon>
        <taxon>Spiruromorpha</taxon>
        <taxon>Spiruroidea</taxon>
        <taxon>Gongylonematidae</taxon>
        <taxon>Gongylonema</taxon>
    </lineage>
</organism>
<accession>A0A183DB94</accession>
<evidence type="ECO:0000313" key="1">
    <source>
        <dbReference type="WBParaSite" id="GPUH_0000599301-mRNA-1"/>
    </source>
</evidence>
<dbReference type="WBParaSite" id="GPUH_0000599301-mRNA-1">
    <property type="protein sequence ID" value="GPUH_0000599301-mRNA-1"/>
    <property type="gene ID" value="GPUH_0000599301"/>
</dbReference>
<dbReference type="AlphaFoldDB" id="A0A183DB94"/>